<dbReference type="KEGG" id="sus:Acid_2085"/>
<evidence type="ECO:0000256" key="2">
    <source>
        <dbReference type="ARBA" id="ARBA00022801"/>
    </source>
</evidence>
<dbReference type="PROSITE" id="PS00122">
    <property type="entry name" value="CARBOXYLESTERASE_B_1"/>
    <property type="match status" value="1"/>
</dbReference>
<reference evidence="5" key="1">
    <citation type="submission" date="2006-10" db="EMBL/GenBank/DDBJ databases">
        <title>Complete sequence of Solibacter usitatus Ellin6076.</title>
        <authorList>
            <consortium name="US DOE Joint Genome Institute"/>
            <person name="Copeland A."/>
            <person name="Lucas S."/>
            <person name="Lapidus A."/>
            <person name="Barry K."/>
            <person name="Detter J.C."/>
            <person name="Glavina del Rio T."/>
            <person name="Hammon N."/>
            <person name="Israni S."/>
            <person name="Dalin E."/>
            <person name="Tice H."/>
            <person name="Pitluck S."/>
            <person name="Thompson L.S."/>
            <person name="Brettin T."/>
            <person name="Bruce D."/>
            <person name="Han C."/>
            <person name="Tapia R."/>
            <person name="Gilna P."/>
            <person name="Schmutz J."/>
            <person name="Larimer F."/>
            <person name="Land M."/>
            <person name="Hauser L."/>
            <person name="Kyrpides N."/>
            <person name="Mikhailova N."/>
            <person name="Janssen P.H."/>
            <person name="Kuske C.R."/>
            <person name="Richardson P."/>
        </authorList>
    </citation>
    <scope>NUCLEOTIDE SEQUENCE</scope>
    <source>
        <strain evidence="5">Ellin6076</strain>
    </source>
</reference>
<name>Q026J4_SOLUE</name>
<protein>
    <recommendedName>
        <fullName evidence="3">Carboxylic ester hydrolase</fullName>
        <ecNumber evidence="3">3.1.1.-</ecNumber>
    </recommendedName>
</protein>
<organism evidence="5">
    <name type="scientific">Solibacter usitatus (strain Ellin6076)</name>
    <dbReference type="NCBI Taxonomy" id="234267"/>
    <lineage>
        <taxon>Bacteria</taxon>
        <taxon>Pseudomonadati</taxon>
        <taxon>Acidobacteriota</taxon>
        <taxon>Terriglobia</taxon>
        <taxon>Bryobacterales</taxon>
        <taxon>Solibacteraceae</taxon>
        <taxon>Candidatus Solibacter</taxon>
    </lineage>
</organism>
<dbReference type="EC" id="3.1.1.-" evidence="3"/>
<dbReference type="PANTHER" id="PTHR11559">
    <property type="entry name" value="CARBOXYLESTERASE"/>
    <property type="match status" value="1"/>
</dbReference>
<accession>Q026J4</accession>
<gene>
    <name evidence="5" type="ordered locus">Acid_2085</name>
</gene>
<dbReference type="InParanoid" id="Q026J4"/>
<dbReference type="Pfam" id="PF00135">
    <property type="entry name" value="COesterase"/>
    <property type="match status" value="1"/>
</dbReference>
<dbReference type="EMBL" id="CP000473">
    <property type="protein sequence ID" value="ABJ83075.1"/>
    <property type="molecule type" value="Genomic_DNA"/>
</dbReference>
<dbReference type="InterPro" id="IPR019819">
    <property type="entry name" value="Carboxylesterase_B_CS"/>
</dbReference>
<comment type="similarity">
    <text evidence="1 3">Belongs to the type-B carboxylesterase/lipase family.</text>
</comment>
<sequence>MLLVLVADPGWSALQEPLRVEGGRITGTPTIQWTYGVRLYRGIPYAAPPVDDLRWRPPQPVAAWAGIKAADHFSPVCTQAPPDTQGNAWREGHFPISEDCLYLNVWTPAKGATDKLPVMVFIHGGGNVRGAASENQYDGAYLAKKGVVFVSFNYRMGAFGFMAHPQLTAESDQHSSGNYAILDQIAALRWIQRNIATFGGDPGNVMIFGHSAGAANVCSLVASPLAKGLFHRALAQSGNCLNSRTTLADAEKNGVKLAESLGAGSLAALRQKTAEQILKAPRVAMGVNVDGWVLPQDAYSIIAAGRHNDVPLIVGTVADDAPGPGMGPVTAAQASTNAQSTYKDLAGKYLRLYPANTDEQAAQSAYKFRVQSAMANARGWAKLQAEAGKSKVYWYYFTHTSPMPEGLMWGGRPAQSWGAYHGSEIVYVFNAFPLQDWEWRPVDLKLGDAVSSLWVNFAKTGSPNGSGLPEWPPYDPKSDMLMNFGDAPKAEPAPIREALDFIAGWTSLQRKQ</sequence>
<evidence type="ECO:0000256" key="1">
    <source>
        <dbReference type="ARBA" id="ARBA00005964"/>
    </source>
</evidence>
<evidence type="ECO:0000259" key="4">
    <source>
        <dbReference type="Pfam" id="PF00135"/>
    </source>
</evidence>
<evidence type="ECO:0000313" key="5">
    <source>
        <dbReference type="EMBL" id="ABJ83075.1"/>
    </source>
</evidence>
<keyword evidence="2 3" id="KW-0378">Hydrolase</keyword>
<dbReference type="InterPro" id="IPR029058">
    <property type="entry name" value="AB_hydrolase_fold"/>
</dbReference>
<dbReference type="eggNOG" id="COG2272">
    <property type="taxonomic scope" value="Bacteria"/>
</dbReference>
<dbReference type="GO" id="GO:0016787">
    <property type="term" value="F:hydrolase activity"/>
    <property type="evidence" value="ECO:0007669"/>
    <property type="project" value="UniProtKB-KW"/>
</dbReference>
<evidence type="ECO:0000256" key="3">
    <source>
        <dbReference type="RuleBase" id="RU361235"/>
    </source>
</evidence>
<dbReference type="PROSITE" id="PS00941">
    <property type="entry name" value="CARBOXYLESTERASE_B_2"/>
    <property type="match status" value="1"/>
</dbReference>
<dbReference type="InterPro" id="IPR019826">
    <property type="entry name" value="Carboxylesterase_B_AS"/>
</dbReference>
<dbReference type="HOGENOM" id="CLU_006586_16_4_0"/>
<dbReference type="SUPFAM" id="SSF53474">
    <property type="entry name" value="alpha/beta-Hydrolases"/>
    <property type="match status" value="1"/>
</dbReference>
<dbReference type="Gene3D" id="3.40.50.1820">
    <property type="entry name" value="alpha/beta hydrolase"/>
    <property type="match status" value="1"/>
</dbReference>
<feature type="domain" description="Carboxylesterase type B" evidence="4">
    <location>
        <begin position="18"/>
        <end position="491"/>
    </location>
</feature>
<dbReference type="ESTHER" id="solue-q026j4">
    <property type="family name" value="Carb_B_Bacteria"/>
</dbReference>
<proteinExistence type="inferred from homology"/>
<dbReference type="AlphaFoldDB" id="Q026J4"/>
<dbReference type="InterPro" id="IPR050309">
    <property type="entry name" value="Type-B_Carboxylest/Lipase"/>
</dbReference>
<dbReference type="STRING" id="234267.Acid_2085"/>
<dbReference type="InterPro" id="IPR002018">
    <property type="entry name" value="CarbesteraseB"/>
</dbReference>